<accession>A0ABU7H2V3</accession>
<gene>
    <name evidence="2" type="ORF">VRU49_09440</name>
</gene>
<dbReference type="PANTHER" id="PTHR30437:SF5">
    <property type="entry name" value="REGULATOR OF NUCLEOSIDE DIPHOSPHATE KINASE"/>
    <property type="match status" value="1"/>
</dbReference>
<dbReference type="InterPro" id="IPR036953">
    <property type="entry name" value="GreA/GreB_C_sf"/>
</dbReference>
<keyword evidence="2" id="KW-0648">Protein biosynthesis</keyword>
<evidence type="ECO:0000313" key="3">
    <source>
        <dbReference type="Proteomes" id="UP001337681"/>
    </source>
</evidence>
<reference evidence="2 3" key="1">
    <citation type="submission" date="2024-01" db="EMBL/GenBank/DDBJ databases">
        <title>Pedobacter sp. nov., isolated from oil-contaminated soil.</title>
        <authorList>
            <person name="Le N.T.T."/>
        </authorList>
    </citation>
    <scope>NUCLEOTIDE SEQUENCE [LARGE SCALE GENOMIC DNA]</scope>
    <source>
        <strain evidence="2 3">VNH31</strain>
    </source>
</reference>
<dbReference type="Pfam" id="PF01272">
    <property type="entry name" value="GreA_GreB"/>
    <property type="match status" value="1"/>
</dbReference>
<organism evidence="2 3">
    <name type="scientific">Pedobacter flavus</name>
    <dbReference type="NCBI Taxonomy" id="3113906"/>
    <lineage>
        <taxon>Bacteria</taxon>
        <taxon>Pseudomonadati</taxon>
        <taxon>Bacteroidota</taxon>
        <taxon>Sphingobacteriia</taxon>
        <taxon>Sphingobacteriales</taxon>
        <taxon>Sphingobacteriaceae</taxon>
        <taxon>Pedobacter</taxon>
    </lineage>
</organism>
<evidence type="ECO:0000313" key="2">
    <source>
        <dbReference type="EMBL" id="MEE1885637.1"/>
    </source>
</evidence>
<dbReference type="Gene3D" id="3.10.50.30">
    <property type="entry name" value="Transcription elongation factor, GreA/GreB, C-terminal domain"/>
    <property type="match status" value="1"/>
</dbReference>
<dbReference type="InterPro" id="IPR023459">
    <property type="entry name" value="Tscrpt_elong_fac_GreA/B_fam"/>
</dbReference>
<keyword evidence="2" id="KW-0251">Elongation factor</keyword>
<sequence>MNKDLNTTQHSIVLSRGIFDLLKVHVNRKKLSKYNEDKLNLELRNAKQILAKDIPSDVVTVNKQVRLIDVETGEESVYKLVGDGVAKRKNGTLSILSPIGVAIVGYPVGAEVTWEMPTGIRTYKILEVENL</sequence>
<name>A0ABU7H2V3_9SPHI</name>
<protein>
    <submittedName>
        <fullName evidence="2">GreA/GreB family elongation factor</fullName>
    </submittedName>
</protein>
<evidence type="ECO:0000259" key="1">
    <source>
        <dbReference type="Pfam" id="PF01272"/>
    </source>
</evidence>
<dbReference type="SUPFAM" id="SSF54534">
    <property type="entry name" value="FKBP-like"/>
    <property type="match status" value="1"/>
</dbReference>
<dbReference type="RefSeq" id="WP_330146532.1">
    <property type="nucleotide sequence ID" value="NZ_JAZDQU010000002.1"/>
</dbReference>
<proteinExistence type="predicted"/>
<keyword evidence="3" id="KW-1185">Reference proteome</keyword>
<dbReference type="InterPro" id="IPR001437">
    <property type="entry name" value="Tscrpt_elong_fac_GreA/B_C"/>
</dbReference>
<comment type="caution">
    <text evidence="2">The sequence shown here is derived from an EMBL/GenBank/DDBJ whole genome shotgun (WGS) entry which is preliminary data.</text>
</comment>
<feature type="domain" description="Transcription elongation factor GreA/GreB C-terminal" evidence="1">
    <location>
        <begin position="55"/>
        <end position="129"/>
    </location>
</feature>
<dbReference type="EMBL" id="JAZDQU010000002">
    <property type="protein sequence ID" value="MEE1885637.1"/>
    <property type="molecule type" value="Genomic_DNA"/>
</dbReference>
<dbReference type="PANTHER" id="PTHR30437">
    <property type="entry name" value="TRANSCRIPTION ELONGATION FACTOR GREA"/>
    <property type="match status" value="1"/>
</dbReference>
<dbReference type="GO" id="GO:0003746">
    <property type="term" value="F:translation elongation factor activity"/>
    <property type="evidence" value="ECO:0007669"/>
    <property type="project" value="UniProtKB-KW"/>
</dbReference>
<dbReference type="Proteomes" id="UP001337681">
    <property type="component" value="Unassembled WGS sequence"/>
</dbReference>